<dbReference type="RefSeq" id="XP_024574991.1">
    <property type="nucleotide sequence ID" value="XM_024724078.1"/>
</dbReference>
<evidence type="ECO:0000313" key="2">
    <source>
        <dbReference type="EMBL" id="CEG38622.1"/>
    </source>
</evidence>
<proteinExistence type="predicted"/>
<dbReference type="OrthoDB" id="99410at2759"/>
<dbReference type="Proteomes" id="UP000054928">
    <property type="component" value="Unassembled WGS sequence"/>
</dbReference>
<feature type="region of interest" description="Disordered" evidence="1">
    <location>
        <begin position="80"/>
        <end position="101"/>
    </location>
</feature>
<dbReference type="AlphaFoldDB" id="A0A0P1ADP0"/>
<dbReference type="OMA" id="SCLANGM"/>
<dbReference type="EMBL" id="CCYD01000322">
    <property type="protein sequence ID" value="CEG38622.1"/>
    <property type="molecule type" value="Genomic_DNA"/>
</dbReference>
<protein>
    <submittedName>
        <fullName evidence="2">Uncharacterized protein</fullName>
    </submittedName>
</protein>
<reference evidence="3" key="1">
    <citation type="submission" date="2014-09" db="EMBL/GenBank/DDBJ databases">
        <authorList>
            <person name="Sharma Rahul"/>
            <person name="Thines Marco"/>
        </authorList>
    </citation>
    <scope>NUCLEOTIDE SEQUENCE [LARGE SCALE GENOMIC DNA]</scope>
</reference>
<evidence type="ECO:0000313" key="3">
    <source>
        <dbReference type="Proteomes" id="UP000054928"/>
    </source>
</evidence>
<dbReference type="STRING" id="4781.A0A0P1ADP0"/>
<evidence type="ECO:0000256" key="1">
    <source>
        <dbReference type="SAM" id="MobiDB-lite"/>
    </source>
</evidence>
<accession>A0A0P1ADP0</accession>
<sequence>MSNQLLQIAAVSPWSNITPATPVEVNFSKKQLQNAKALHHSAHPIATREISYDPSCLANGMLRHDPFRSPYSIISAVPKKPQHLAPSHPSKIAHRGSSRADRLDAKPVVHAYQKLLKEVESMKFEAAKNAEIRQMEDAAYLMGLANISDVMVAKQKDLLRYYTFKNEVDVFQQHLVPFIFGIRSKHERQVYSSVNRHYNRMKSIQDMGIHIYNLGDYRLEKTDRVISARTNNTLYRRIRRQSAAKVVDMENIRPARHTSKLGTQIDDKFIYQTHEKRNFE</sequence>
<dbReference type="GeneID" id="36403739"/>
<name>A0A0P1ADP0_PLAHL</name>
<organism evidence="2 3">
    <name type="scientific">Plasmopara halstedii</name>
    <name type="common">Downy mildew of sunflower</name>
    <dbReference type="NCBI Taxonomy" id="4781"/>
    <lineage>
        <taxon>Eukaryota</taxon>
        <taxon>Sar</taxon>
        <taxon>Stramenopiles</taxon>
        <taxon>Oomycota</taxon>
        <taxon>Peronosporomycetes</taxon>
        <taxon>Peronosporales</taxon>
        <taxon>Peronosporaceae</taxon>
        <taxon>Plasmopara</taxon>
    </lineage>
</organism>
<keyword evidence="3" id="KW-1185">Reference proteome</keyword>